<dbReference type="InterPro" id="IPR033443">
    <property type="entry name" value="PROP1-like_PPR_dom"/>
</dbReference>
<evidence type="ECO:0000313" key="5">
    <source>
        <dbReference type="EMBL" id="CAK0850360.1"/>
    </source>
</evidence>
<feature type="region of interest" description="Disordered" evidence="3">
    <location>
        <begin position="1"/>
        <end position="54"/>
    </location>
</feature>
<evidence type="ECO:0000313" key="6">
    <source>
        <dbReference type="Proteomes" id="UP001189429"/>
    </source>
</evidence>
<sequence length="666" mass="72544">MAGYPRASGRAPDRRRAEPSGGVGGGRRPHPPRGGWSGGGQPGTPQQTGSSSYTQDAVAMAELVVRSVAASRTAAADRLVHDLVQGQGFSHAATRAFYLMVMRQSATMNCPQAATWCLDHLQRNGHELDRGMINTVINTHARIGDIGAAERYWQVMQAAGLTPNIVTFNTMVNACAQGRDAERAEWWFHNLLAFRMRPNRISYGTVIGAYAKVGDVRRAELWADRMSEAGILPDEVVFNSLINACAKAGMQQKAEKFLRTMLSRDILPNQKTYNSLIQVCINSGDLSVAESWFYAMKDAGCLADVITFSSMIYVAAKAGNALRAEHWMRQMVSQNITPNVVCFNTLLHAFARRGAYKRAVEWESRMRRRNVGTNDITFNTMIHASLTGGRQVDTEQWLQRMIQSGFHPDNFTLATLSRNIPLGARRSASEEETTTVSLEWAYEVIARAYEEAGDPRRAGTWRDRARGAPGRAEGAAAAWPGEEGGLADSPRQPPALQGPRSGARWGAAASGVRGPPGDAASASATAAAGLGSPGPRPRGPYPAVFAPGAWEPRPEEVPYMVYPPLWEAQVEHRSWPSRDSAMACRPLAEPPWDDQQPPLERPGWRQLGVADGPPDASQPEQDASLADRGSVGYSLFGERASDSWWTASSGERPVCGVDSLARERGY</sequence>
<feature type="repeat" description="PPR" evidence="2">
    <location>
        <begin position="164"/>
        <end position="198"/>
    </location>
</feature>
<reference evidence="5" key="1">
    <citation type="submission" date="2023-10" db="EMBL/GenBank/DDBJ databases">
        <authorList>
            <person name="Chen Y."/>
            <person name="Shah S."/>
            <person name="Dougan E. K."/>
            <person name="Thang M."/>
            <person name="Chan C."/>
        </authorList>
    </citation>
    <scope>NUCLEOTIDE SEQUENCE [LARGE SCALE GENOMIC DNA]</scope>
</reference>
<evidence type="ECO:0000256" key="2">
    <source>
        <dbReference type="PROSITE-ProRule" id="PRU00708"/>
    </source>
</evidence>
<dbReference type="PROSITE" id="PS51375">
    <property type="entry name" value="PPR"/>
    <property type="match status" value="8"/>
</dbReference>
<feature type="compositionally biased region" description="Low complexity" evidence="3">
    <location>
        <begin position="500"/>
        <end position="530"/>
    </location>
</feature>
<feature type="compositionally biased region" description="Low complexity" evidence="3">
    <location>
        <begin position="467"/>
        <end position="481"/>
    </location>
</feature>
<feature type="repeat" description="PPR" evidence="2">
    <location>
        <begin position="339"/>
        <end position="373"/>
    </location>
</feature>
<evidence type="ECO:0000256" key="3">
    <source>
        <dbReference type="SAM" id="MobiDB-lite"/>
    </source>
</evidence>
<dbReference type="InterPro" id="IPR011990">
    <property type="entry name" value="TPR-like_helical_dom_sf"/>
</dbReference>
<feature type="repeat" description="PPR" evidence="2">
    <location>
        <begin position="269"/>
        <end position="303"/>
    </location>
</feature>
<keyword evidence="6" id="KW-1185">Reference proteome</keyword>
<feature type="domain" description="PROP1-like PPR" evidence="4">
    <location>
        <begin position="148"/>
        <end position="260"/>
    </location>
</feature>
<organism evidence="5 6">
    <name type="scientific">Prorocentrum cordatum</name>
    <dbReference type="NCBI Taxonomy" id="2364126"/>
    <lineage>
        <taxon>Eukaryota</taxon>
        <taxon>Sar</taxon>
        <taxon>Alveolata</taxon>
        <taxon>Dinophyceae</taxon>
        <taxon>Prorocentrales</taxon>
        <taxon>Prorocentraceae</taxon>
        <taxon>Prorocentrum</taxon>
    </lineage>
</organism>
<dbReference type="InterPro" id="IPR002885">
    <property type="entry name" value="PPR_rpt"/>
</dbReference>
<keyword evidence="1" id="KW-0677">Repeat</keyword>
<accession>A0ABN9TWF7</accession>
<dbReference type="PANTHER" id="PTHR47936:SF1">
    <property type="entry name" value="PENTATRICOPEPTIDE REPEAT-CONTAINING PROTEIN GUN1, CHLOROPLASTIC"/>
    <property type="match status" value="1"/>
</dbReference>
<feature type="repeat" description="PPR" evidence="2">
    <location>
        <begin position="304"/>
        <end position="338"/>
    </location>
</feature>
<dbReference type="PANTHER" id="PTHR47936">
    <property type="entry name" value="PPR_LONG DOMAIN-CONTAINING PROTEIN"/>
    <property type="match status" value="1"/>
</dbReference>
<feature type="repeat" description="PPR" evidence="2">
    <location>
        <begin position="129"/>
        <end position="163"/>
    </location>
</feature>
<dbReference type="EMBL" id="CAUYUJ010015140">
    <property type="protein sequence ID" value="CAK0850360.1"/>
    <property type="molecule type" value="Genomic_DNA"/>
</dbReference>
<feature type="region of interest" description="Disordered" evidence="3">
    <location>
        <begin position="454"/>
        <end position="539"/>
    </location>
</feature>
<dbReference type="Gene3D" id="1.25.40.10">
    <property type="entry name" value="Tetratricopeptide repeat domain"/>
    <property type="match status" value="3"/>
</dbReference>
<dbReference type="Proteomes" id="UP001189429">
    <property type="component" value="Unassembled WGS sequence"/>
</dbReference>
<evidence type="ECO:0000259" key="4">
    <source>
        <dbReference type="Pfam" id="PF17177"/>
    </source>
</evidence>
<name>A0ABN9TWF7_9DINO</name>
<dbReference type="NCBIfam" id="TIGR00756">
    <property type="entry name" value="PPR"/>
    <property type="match status" value="5"/>
</dbReference>
<gene>
    <name evidence="5" type="ORF">PCOR1329_LOCUS42782</name>
</gene>
<feature type="repeat" description="PPR" evidence="2">
    <location>
        <begin position="234"/>
        <end position="268"/>
    </location>
</feature>
<comment type="caution">
    <text evidence="5">The sequence shown here is derived from an EMBL/GenBank/DDBJ whole genome shotgun (WGS) entry which is preliminary data.</text>
</comment>
<dbReference type="Pfam" id="PF17177">
    <property type="entry name" value="PPR_long"/>
    <property type="match status" value="2"/>
</dbReference>
<feature type="domain" description="PROP1-like PPR" evidence="4">
    <location>
        <begin position="263"/>
        <end position="414"/>
    </location>
</feature>
<feature type="repeat" description="PPR" evidence="2">
    <location>
        <begin position="374"/>
        <end position="408"/>
    </location>
</feature>
<feature type="repeat" description="PPR" evidence="2">
    <location>
        <begin position="199"/>
        <end position="233"/>
    </location>
</feature>
<proteinExistence type="predicted"/>
<protein>
    <recommendedName>
        <fullName evidence="4">PROP1-like PPR domain-containing protein</fullName>
    </recommendedName>
</protein>
<feature type="region of interest" description="Disordered" evidence="3">
    <location>
        <begin position="585"/>
        <end position="629"/>
    </location>
</feature>
<feature type="compositionally biased region" description="Low complexity" evidence="3">
    <location>
        <begin position="43"/>
        <end position="52"/>
    </location>
</feature>
<feature type="compositionally biased region" description="Basic and acidic residues" evidence="3">
    <location>
        <begin position="454"/>
        <end position="466"/>
    </location>
</feature>
<evidence type="ECO:0000256" key="1">
    <source>
        <dbReference type="ARBA" id="ARBA00022737"/>
    </source>
</evidence>